<keyword evidence="1" id="KW-0472">Membrane</keyword>
<accession>A0A3S9VPH4</accession>
<evidence type="ECO:0000313" key="3">
    <source>
        <dbReference type="Proteomes" id="UP000270673"/>
    </source>
</evidence>
<keyword evidence="1" id="KW-1133">Transmembrane helix</keyword>
<dbReference type="KEGG" id="buy:D8S85_01910"/>
<proteinExistence type="predicted"/>
<gene>
    <name evidence="2" type="ORF">D8S85_01910</name>
</gene>
<sequence length="486" mass="57705">MIEIQAKIHDKFSIEFKVGFITRKRLAISDFVMNTWIFVPHSLDINPMTYDKTRFYRDIKSNVRLITPVYLLRDLATTDTLPFQELEKAFRQLSSTPTRTATAEYESQVKMFASIVKSALRDEYTHIINSTIEEDRCYLTREYLANIRQVTTKFRNLRKIINVSTVHANTLEYFHFGDEFISNVVEQHVNKLQDFLSREHPKDYFVLKKSMQELLKDELHYKWEKNYITVNTENKSNNQEFISRAGMLKKYIESDLYLIARKKRNTFLLEQILFSIAAGMSMVFATIVSFSFQQKYGNFTLPFFIALVISYMLKDRIKELMRFYFAHKLGSKFYDNKVQISIKSQQIGWSKEGFDFISDNKVPREVMELRGRSSLLEAENRRVDEKIILYRKRVQLGRKQLLNISAYPIPGIHDIIRFNVSEFIRKMDNPEVPIFGNDAEGNSIRVHGEKTYYLNFVIQCQYEEQLEYKRYRIMFNRLGIKKIETF</sequence>
<dbReference type="AlphaFoldDB" id="A0A3S9VPH4"/>
<dbReference type="EMBL" id="CP032819">
    <property type="protein sequence ID" value="AZS28427.1"/>
    <property type="molecule type" value="Genomic_DNA"/>
</dbReference>
<feature type="transmembrane region" description="Helical" evidence="1">
    <location>
        <begin position="267"/>
        <end position="290"/>
    </location>
</feature>
<name>A0A3S9VPH4_9BACT</name>
<organism evidence="2 3">
    <name type="scientific">Butyricimonas faecalis</name>
    <dbReference type="NCBI Taxonomy" id="2093856"/>
    <lineage>
        <taxon>Bacteria</taxon>
        <taxon>Pseudomonadati</taxon>
        <taxon>Bacteroidota</taxon>
        <taxon>Bacteroidia</taxon>
        <taxon>Bacteroidales</taxon>
        <taxon>Odoribacteraceae</taxon>
        <taxon>Butyricimonas</taxon>
    </lineage>
</organism>
<protein>
    <submittedName>
        <fullName evidence="2">Uncharacterized protein</fullName>
    </submittedName>
</protein>
<feature type="transmembrane region" description="Helical" evidence="1">
    <location>
        <begin position="296"/>
        <end position="313"/>
    </location>
</feature>
<keyword evidence="1" id="KW-0812">Transmembrane</keyword>
<dbReference type="Proteomes" id="UP000270673">
    <property type="component" value="Chromosome"/>
</dbReference>
<evidence type="ECO:0000313" key="2">
    <source>
        <dbReference type="EMBL" id="AZS28427.1"/>
    </source>
</evidence>
<keyword evidence="3" id="KW-1185">Reference proteome</keyword>
<reference evidence="2 3" key="1">
    <citation type="submission" date="2018-10" db="EMBL/GenBank/DDBJ databases">
        <title>Butyricimonas faecalis sp. nov., isolated from human faeces and emended description of the genus Butyricimonas.</title>
        <authorList>
            <person name="Le Roy T."/>
            <person name="Van der Smissen P."/>
            <person name="Paquot A."/>
            <person name="Delzenne N."/>
            <person name="Muccioli G."/>
            <person name="Collet J.-F."/>
            <person name="Cani P.D."/>
        </authorList>
    </citation>
    <scope>NUCLEOTIDE SEQUENCE [LARGE SCALE GENOMIC DNA]</scope>
    <source>
        <strain evidence="2 3">H184</strain>
    </source>
</reference>
<dbReference type="OrthoDB" id="366465at2"/>
<evidence type="ECO:0000256" key="1">
    <source>
        <dbReference type="SAM" id="Phobius"/>
    </source>
</evidence>
<dbReference type="RefSeq" id="WP_106624549.1">
    <property type="nucleotide sequence ID" value="NZ_CP032819.1"/>
</dbReference>